<comment type="caution">
    <text evidence="2">The sequence shown here is derived from an EMBL/GenBank/DDBJ whole genome shotgun (WGS) entry which is preliminary data.</text>
</comment>
<reference evidence="2" key="1">
    <citation type="submission" date="2017-07" db="EMBL/GenBank/DDBJ databases">
        <title>Taro Niue Genome Assembly and Annotation.</title>
        <authorList>
            <person name="Atibalentja N."/>
            <person name="Keating K."/>
            <person name="Fields C.J."/>
        </authorList>
    </citation>
    <scope>NUCLEOTIDE SEQUENCE</scope>
    <source>
        <strain evidence="2">Niue_2</strain>
        <tissue evidence="2">Leaf</tissue>
    </source>
</reference>
<dbReference type="AlphaFoldDB" id="A0A843TL46"/>
<organism evidence="2 3">
    <name type="scientific">Colocasia esculenta</name>
    <name type="common">Wild taro</name>
    <name type="synonym">Arum esculentum</name>
    <dbReference type="NCBI Taxonomy" id="4460"/>
    <lineage>
        <taxon>Eukaryota</taxon>
        <taxon>Viridiplantae</taxon>
        <taxon>Streptophyta</taxon>
        <taxon>Embryophyta</taxon>
        <taxon>Tracheophyta</taxon>
        <taxon>Spermatophyta</taxon>
        <taxon>Magnoliopsida</taxon>
        <taxon>Liliopsida</taxon>
        <taxon>Araceae</taxon>
        <taxon>Aroideae</taxon>
        <taxon>Colocasieae</taxon>
        <taxon>Colocasia</taxon>
    </lineage>
</organism>
<evidence type="ECO:0000313" key="2">
    <source>
        <dbReference type="EMBL" id="MQL70234.1"/>
    </source>
</evidence>
<proteinExistence type="predicted"/>
<dbReference type="OrthoDB" id="1729414at2759"/>
<sequence>MRHPATSHHWQATMGGGEGAASTMSHVGGHASASGMSREGPPPGAGWSCVELKPGMAKPWPAMPARYELSMVGAEWMSCHLHFANGTGLYVTVMCCGAHSITPAFCRAEAAAPSSPLPTRPSSSFSAAMKGPGLFSDIGKKGRDLLEKDYSYDQKLTFSTRSASGLCDGMGWGLWRSVCVLVLLGFLY</sequence>
<dbReference type="Gene3D" id="2.40.160.10">
    <property type="entry name" value="Porin"/>
    <property type="match status" value="1"/>
</dbReference>
<dbReference type="EMBL" id="NMUH01000060">
    <property type="protein sequence ID" value="MQL70234.1"/>
    <property type="molecule type" value="Genomic_DNA"/>
</dbReference>
<evidence type="ECO:0000313" key="3">
    <source>
        <dbReference type="Proteomes" id="UP000652761"/>
    </source>
</evidence>
<protein>
    <submittedName>
        <fullName evidence="2">Uncharacterized protein</fullName>
    </submittedName>
</protein>
<dbReference type="InterPro" id="IPR023614">
    <property type="entry name" value="Porin_dom_sf"/>
</dbReference>
<feature type="region of interest" description="Disordered" evidence="1">
    <location>
        <begin position="1"/>
        <end position="47"/>
    </location>
</feature>
<accession>A0A843TL46</accession>
<name>A0A843TL46_COLES</name>
<keyword evidence="3" id="KW-1185">Reference proteome</keyword>
<dbReference type="Proteomes" id="UP000652761">
    <property type="component" value="Unassembled WGS sequence"/>
</dbReference>
<evidence type="ECO:0000256" key="1">
    <source>
        <dbReference type="SAM" id="MobiDB-lite"/>
    </source>
</evidence>
<gene>
    <name evidence="2" type="ORF">Taro_002525</name>
</gene>